<proteinExistence type="predicted"/>
<dbReference type="Proteomes" id="UP001225598">
    <property type="component" value="Chromosome"/>
</dbReference>
<dbReference type="RefSeq" id="WP_284823842.1">
    <property type="nucleotide sequence ID" value="NZ_CP126969.1"/>
</dbReference>
<evidence type="ECO:0000313" key="1">
    <source>
        <dbReference type="EMBL" id="WIM67040.1"/>
    </source>
</evidence>
<organism evidence="1 2">
    <name type="scientific">Corynebacterium breve</name>
    <dbReference type="NCBI Taxonomy" id="3049799"/>
    <lineage>
        <taxon>Bacteria</taxon>
        <taxon>Bacillati</taxon>
        <taxon>Actinomycetota</taxon>
        <taxon>Actinomycetes</taxon>
        <taxon>Mycobacteriales</taxon>
        <taxon>Corynebacteriaceae</taxon>
        <taxon>Corynebacterium</taxon>
    </lineage>
</organism>
<evidence type="ECO:0000313" key="2">
    <source>
        <dbReference type="Proteomes" id="UP001225598"/>
    </source>
</evidence>
<reference evidence="1 2" key="1">
    <citation type="submission" date="2023-05" db="EMBL/GenBank/DDBJ databases">
        <title>Corynebacterium suedekumii sp. nov. and Corynebacterium breve sp. nov. isolated from raw cow's milk.</title>
        <authorList>
            <person name="Baer M.K."/>
            <person name="Mehl L."/>
            <person name="Hellmuth R."/>
            <person name="Marke G."/>
            <person name="Lipski A."/>
        </authorList>
    </citation>
    <scope>NUCLEOTIDE SEQUENCE [LARGE SCALE GENOMIC DNA]</scope>
    <source>
        <strain evidence="1 2">R4</strain>
    </source>
</reference>
<dbReference type="EMBL" id="CP126969">
    <property type="protein sequence ID" value="WIM67040.1"/>
    <property type="molecule type" value="Genomic_DNA"/>
</dbReference>
<protein>
    <submittedName>
        <fullName evidence="1">Uncharacterized protein</fullName>
    </submittedName>
</protein>
<gene>
    <name evidence="1" type="ORF">QP027_07855</name>
</gene>
<name>A0ABY8VHL3_9CORY</name>
<keyword evidence="2" id="KW-1185">Reference proteome</keyword>
<accession>A0ABY8VHL3</accession>
<sequence>MNFWKRLFGSEETEDNAAEQTVENSAQAPAQAEAPAPTRFAGVTTPSNELADAGERLISACLTTLERVDIEPKPAVELADIEDAVLDDLDMFRRRPLTTMMALRDPSEELIFSHVYVDDNDKVRATPEDLVEYLDEVATAAGSDVYIIDLVVFPDPDTPNHGSLRFRKGEWDVHDISYELDPDFGDVEAEAKFASAVSCPGRTAYTFEAAYHTHPVTVWVNEQEAYATNFRAAVEAELEAH</sequence>